<reference evidence="1 2" key="1">
    <citation type="submission" date="2019-09" db="EMBL/GenBank/DDBJ databases">
        <title>Taxonomic organization of the family Brucellaceae based on a phylogenomic approach.</title>
        <authorList>
            <person name="Leclercq S."/>
            <person name="Cloeckaert A."/>
            <person name="Zygmunt M.S."/>
        </authorList>
    </citation>
    <scope>NUCLEOTIDE SEQUENCE [LARGE SCALE GENOMIC DNA]</scope>
    <source>
        <strain evidence="1 2">LMG 18957</strain>
    </source>
</reference>
<comment type="caution">
    <text evidence="1">The sequence shown here is derived from an EMBL/GenBank/DDBJ whole genome shotgun (WGS) entry which is preliminary data.</text>
</comment>
<accession>A0A833CLT4</accession>
<proteinExistence type="predicted"/>
<evidence type="ECO:0000313" key="1">
    <source>
        <dbReference type="EMBL" id="KAB2665182.1"/>
    </source>
</evidence>
<evidence type="ECO:0000313" key="2">
    <source>
        <dbReference type="Proteomes" id="UP000430843"/>
    </source>
</evidence>
<protein>
    <submittedName>
        <fullName evidence="1">Uncharacterized protein</fullName>
    </submittedName>
</protein>
<organism evidence="1 2">
    <name type="scientific">Brucella tritici</name>
    <dbReference type="NCBI Taxonomy" id="94626"/>
    <lineage>
        <taxon>Bacteria</taxon>
        <taxon>Pseudomonadati</taxon>
        <taxon>Pseudomonadota</taxon>
        <taxon>Alphaproteobacteria</taxon>
        <taxon>Hyphomicrobiales</taxon>
        <taxon>Brucellaceae</taxon>
        <taxon>Brucella/Ochrobactrum group</taxon>
        <taxon>Brucella</taxon>
    </lineage>
</organism>
<dbReference type="RefSeq" id="WP_151677791.1">
    <property type="nucleotide sequence ID" value="NZ_WBWA01000008.1"/>
</dbReference>
<dbReference type="Proteomes" id="UP000430843">
    <property type="component" value="Unassembled WGS sequence"/>
</dbReference>
<keyword evidence="2" id="KW-1185">Reference proteome</keyword>
<dbReference type="AlphaFoldDB" id="A0A833CLT4"/>
<name>A0A833CLT4_9HYPH</name>
<dbReference type="EMBL" id="WBWA01000008">
    <property type="protein sequence ID" value="KAB2665182.1"/>
    <property type="molecule type" value="Genomic_DNA"/>
</dbReference>
<sequence>MTEIKSKKRNYPDVRFAVAPMIDWIDWGKIIYLKQLVKRIFLKDVVLKAVQHSVQQSSTLAESSGGVPLNRIVFGLWG</sequence>
<gene>
    <name evidence="1" type="ORF">F9K91_10645</name>
</gene>